<dbReference type="KEGG" id="vg:18263484"/>
<reference evidence="1 2" key="1">
    <citation type="journal article" date="2014" name="Virology">
        <title>The complete genome sequence of the Alphaentomopoxvirus Anomala cuprea entomopoxvirus, including its terminal hairpin loop sequences, suggests a potentially unique mode of apoptosis inhibition and mode of DNA replication.</title>
        <authorList>
            <person name="Mitsuhashi W."/>
            <person name="Miyamoto K."/>
            <person name="Wada S."/>
        </authorList>
    </citation>
    <scope>NUCLEOTIDE SEQUENCE [LARGE SCALE GENOMIC DNA]</scope>
    <source>
        <strain evidence="1">CV6M</strain>
    </source>
</reference>
<dbReference type="GeneID" id="18263484"/>
<keyword evidence="2" id="KW-1185">Reference proteome</keyword>
<name>W6JKU9_9POXV</name>
<accession>W6JKU9</accession>
<dbReference type="Proteomes" id="UP000174145">
    <property type="component" value="Segment"/>
</dbReference>
<dbReference type="EMBL" id="AP013055">
    <property type="protein sequence ID" value="BAO49415.1"/>
    <property type="molecule type" value="Genomic_DNA"/>
</dbReference>
<evidence type="ECO:0000313" key="2">
    <source>
        <dbReference type="Proteomes" id="UP000174145"/>
    </source>
</evidence>
<sequence>MSDINDDHVTENHEEIKNVFEILKLLDNSSNTIKELLYNTNKVFKDDNYLILKVKTDPHTKKMYFVNE</sequence>
<protein>
    <submittedName>
        <fullName evidence="1">Uncharacterized protein</fullName>
    </submittedName>
</protein>
<evidence type="ECO:0000313" key="1">
    <source>
        <dbReference type="EMBL" id="BAO49415.1"/>
    </source>
</evidence>
<dbReference type="RefSeq" id="YP_009001528.1">
    <property type="nucleotide sequence ID" value="NC_023426.1"/>
</dbReference>
<proteinExistence type="predicted"/>
<organism evidence="1 2">
    <name type="scientific">Alphaentomopoxvirus acuprea</name>
    <dbReference type="NCBI Taxonomy" id="62099"/>
    <lineage>
        <taxon>Viruses</taxon>
        <taxon>Varidnaviria</taxon>
        <taxon>Bamfordvirae</taxon>
        <taxon>Nucleocytoviricota</taxon>
        <taxon>Pokkesviricetes</taxon>
        <taxon>Chitovirales</taxon>
        <taxon>Poxviridae</taxon>
        <taxon>Entomopoxvirinae</taxon>
        <taxon>Alphaentomopoxvirus</taxon>
    </lineage>
</organism>